<dbReference type="InterPro" id="IPR002881">
    <property type="entry name" value="DUF58"/>
</dbReference>
<proteinExistence type="predicted"/>
<feature type="domain" description="DUF58" evidence="1">
    <location>
        <begin position="50"/>
        <end position="257"/>
    </location>
</feature>
<dbReference type="InterPro" id="IPR036465">
    <property type="entry name" value="vWFA_dom_sf"/>
</dbReference>
<dbReference type="Proteomes" id="UP000014227">
    <property type="component" value="Chromosome I"/>
</dbReference>
<gene>
    <name evidence="2" type="ORF">CCALI_00137</name>
</gene>
<dbReference type="KEGG" id="ccz:CCALI_00137"/>
<dbReference type="HOGENOM" id="CLU_054927_3_1_0"/>
<sequence>MVMHPRTLADPQTLARITRLELRARAVVEGVISGMHKSPHRGSSVEFAQHRDYVPGDEIRHIDWKVYARSDRYHIKQFEEETNLKAILVLDTSESMNYKGIRSALSKREYATVCAAALAVLLMRQRDAVGLALCDDGVRQFIPPASTSSHMRLLLETLERKDSAPKTGIADTFHDLAERVRRRSLLIVFSDLFTNPTDILRGLQHFHHRKHEAILFHVLDRDELTFPFRETSRFEGMEGEAPLLIEPNALRQEYLRTFQAYVEALRRGCRELNMDYVQLVTDQPVDTALSQYLAERMRQSH</sequence>
<dbReference type="PANTHER" id="PTHR33608">
    <property type="entry name" value="BLL2464 PROTEIN"/>
    <property type="match status" value="1"/>
</dbReference>
<dbReference type="PANTHER" id="PTHR33608:SF7">
    <property type="entry name" value="DUF58 DOMAIN-CONTAINING PROTEIN"/>
    <property type="match status" value="1"/>
</dbReference>
<evidence type="ECO:0000313" key="3">
    <source>
        <dbReference type="Proteomes" id="UP000014227"/>
    </source>
</evidence>
<evidence type="ECO:0000313" key="2">
    <source>
        <dbReference type="EMBL" id="CCW33976.1"/>
    </source>
</evidence>
<keyword evidence="3" id="KW-1185">Reference proteome</keyword>
<organism evidence="2 3">
    <name type="scientific">Chthonomonas calidirosea (strain DSM 23976 / ICMP 18418 / T49)</name>
    <dbReference type="NCBI Taxonomy" id="1303518"/>
    <lineage>
        <taxon>Bacteria</taxon>
        <taxon>Bacillati</taxon>
        <taxon>Armatimonadota</taxon>
        <taxon>Chthonomonadia</taxon>
        <taxon>Chthonomonadales</taxon>
        <taxon>Chthonomonadaceae</taxon>
        <taxon>Chthonomonas</taxon>
    </lineage>
</organism>
<name>S0ES58_CHTCT</name>
<dbReference type="eggNOG" id="COG1721">
    <property type="taxonomic scope" value="Bacteria"/>
</dbReference>
<dbReference type="AlphaFoldDB" id="S0ES58"/>
<accession>S0ES58</accession>
<dbReference type="Gene3D" id="3.40.50.410">
    <property type="entry name" value="von Willebrand factor, type A domain"/>
    <property type="match status" value="1"/>
</dbReference>
<dbReference type="InParanoid" id="S0ES58"/>
<evidence type="ECO:0000259" key="1">
    <source>
        <dbReference type="Pfam" id="PF01882"/>
    </source>
</evidence>
<dbReference type="SUPFAM" id="SSF53300">
    <property type="entry name" value="vWA-like"/>
    <property type="match status" value="1"/>
</dbReference>
<dbReference type="EMBL" id="HF951689">
    <property type="protein sequence ID" value="CCW33976.1"/>
    <property type="molecule type" value="Genomic_DNA"/>
</dbReference>
<dbReference type="Pfam" id="PF01882">
    <property type="entry name" value="DUF58"/>
    <property type="match status" value="1"/>
</dbReference>
<dbReference type="STRING" id="454171.CP488_01020"/>
<reference evidence="3" key="1">
    <citation type="submission" date="2013-03" db="EMBL/GenBank/DDBJ databases">
        <title>Genome sequence of Chthonomonas calidirosea, the first sequenced genome from the Armatimonadetes phylum (formally candidate division OP10).</title>
        <authorList>
            <person name="Lee K.C.Y."/>
            <person name="Morgan X.C."/>
            <person name="Dunfield P.F."/>
            <person name="Tamas I."/>
            <person name="Houghton K.M."/>
            <person name="Vyssotski M."/>
            <person name="Ryan J.L.J."/>
            <person name="Lagutin K."/>
            <person name="McDonald I.R."/>
            <person name="Stott M.B."/>
        </authorList>
    </citation>
    <scope>NUCLEOTIDE SEQUENCE [LARGE SCALE GENOMIC DNA]</scope>
    <source>
        <strain evidence="3">DSM 23976 / ICMP 18418 / T49</strain>
    </source>
</reference>
<protein>
    <submittedName>
        <fullName evidence="2">Uncharacterized conserved protein (Some members contain a von Willebrand factor type A (VWA) domain)</fullName>
    </submittedName>
</protein>
<dbReference type="PATRIC" id="fig|1303518.3.peg.140"/>